<organism evidence="1 2">
    <name type="scientific">Flavobacterium humi</name>
    <dbReference type="NCBI Taxonomy" id="2562683"/>
    <lineage>
        <taxon>Bacteria</taxon>
        <taxon>Pseudomonadati</taxon>
        <taxon>Bacteroidota</taxon>
        <taxon>Flavobacteriia</taxon>
        <taxon>Flavobacteriales</taxon>
        <taxon>Flavobacteriaceae</taxon>
        <taxon>Flavobacterium</taxon>
    </lineage>
</organism>
<keyword evidence="2" id="KW-1185">Reference proteome</keyword>
<dbReference type="EMBL" id="SRLH01000007">
    <property type="protein sequence ID" value="TGD57153.1"/>
    <property type="molecule type" value="Genomic_DNA"/>
</dbReference>
<sequence length="316" mass="37939">MKSILLILPYFGKWPVWVDAYWLSVAKNSSIDWLIITDCDIPEDYPKNIRFVPSALQELSRHVNEVTWADVPLTPRKFCDLKPAYGDIFKEYTQGYDFWGFCDMDIVWGDIRKFITDDVLAQYDIISSRKEAVSGHFNLFRNSAGIRELYREIPDYKSLFEQPKFMWFDEQILTHYLLAGLQEGSVTHRVFWPEILLNQEKGIDSRQEYSLDRWLWKDGKIFEVKQNNQLNEVMYLHFINWKKSMRSCEVRFDHPANSFYISYTSIHLHKHSGFAKWGNKVKNLYDGYYVRLWRKENSKKIRKIKNKISYYLKRTR</sequence>
<dbReference type="AlphaFoldDB" id="A0A4Z0L484"/>
<gene>
    <name evidence="1" type="ORF">E4635_13380</name>
</gene>
<accession>A0A4Z0L484</accession>
<dbReference type="InterPro" id="IPR046733">
    <property type="entry name" value="DUF6625"/>
</dbReference>
<protein>
    <recommendedName>
        <fullName evidence="3">Glycosyl transferase</fullName>
    </recommendedName>
</protein>
<dbReference type="OrthoDB" id="1910631at2"/>
<name>A0A4Z0L484_9FLAO</name>
<dbReference type="Pfam" id="PF20330">
    <property type="entry name" value="DUF6625"/>
    <property type="match status" value="1"/>
</dbReference>
<evidence type="ECO:0008006" key="3">
    <source>
        <dbReference type="Google" id="ProtNLM"/>
    </source>
</evidence>
<evidence type="ECO:0000313" key="2">
    <source>
        <dbReference type="Proteomes" id="UP000297407"/>
    </source>
</evidence>
<dbReference type="RefSeq" id="WP_135527199.1">
    <property type="nucleotide sequence ID" value="NZ_SRLH01000007.1"/>
</dbReference>
<dbReference type="Proteomes" id="UP000297407">
    <property type="component" value="Unassembled WGS sequence"/>
</dbReference>
<reference evidence="1 2" key="1">
    <citation type="submission" date="2019-04" db="EMBL/GenBank/DDBJ databases">
        <title>Flavobacterium sp. strain DS2-A Genome sequencing and assembly.</title>
        <authorList>
            <person name="Kim I."/>
        </authorList>
    </citation>
    <scope>NUCLEOTIDE SEQUENCE [LARGE SCALE GENOMIC DNA]</scope>
    <source>
        <strain evidence="1 2">DS2-A</strain>
    </source>
</reference>
<evidence type="ECO:0000313" key="1">
    <source>
        <dbReference type="EMBL" id="TGD57153.1"/>
    </source>
</evidence>
<proteinExistence type="predicted"/>
<comment type="caution">
    <text evidence="1">The sequence shown here is derived from an EMBL/GenBank/DDBJ whole genome shotgun (WGS) entry which is preliminary data.</text>
</comment>